<dbReference type="Proteomes" id="UP001630127">
    <property type="component" value="Unassembled WGS sequence"/>
</dbReference>
<evidence type="ECO:0000313" key="12">
    <source>
        <dbReference type="Proteomes" id="UP001630127"/>
    </source>
</evidence>
<evidence type="ECO:0000256" key="6">
    <source>
        <dbReference type="ARBA" id="ARBA00023004"/>
    </source>
</evidence>
<evidence type="ECO:0000256" key="1">
    <source>
        <dbReference type="ARBA" id="ARBA00001971"/>
    </source>
</evidence>
<dbReference type="PANTHER" id="PTHR47950:SF49">
    <property type="entry name" value="CYTOCHROME P450"/>
    <property type="match status" value="1"/>
</dbReference>
<reference evidence="11 12" key="1">
    <citation type="submission" date="2024-11" db="EMBL/GenBank/DDBJ databases">
        <title>A near-complete genome assembly of Cinchona calisaya.</title>
        <authorList>
            <person name="Lian D.C."/>
            <person name="Zhao X.W."/>
            <person name="Wei L."/>
        </authorList>
    </citation>
    <scope>NUCLEOTIDE SEQUENCE [LARGE SCALE GENOMIC DNA]</scope>
    <source>
        <tissue evidence="11">Nenye</tissue>
    </source>
</reference>
<dbReference type="InterPro" id="IPR036396">
    <property type="entry name" value="Cyt_P450_sf"/>
</dbReference>
<accession>A0ABD2ZXF7</accession>
<dbReference type="InterPro" id="IPR001128">
    <property type="entry name" value="Cyt_P450"/>
</dbReference>
<evidence type="ECO:0000256" key="9">
    <source>
        <dbReference type="RuleBase" id="RU000461"/>
    </source>
</evidence>
<keyword evidence="10" id="KW-1133">Transmembrane helix</keyword>
<evidence type="ECO:0000256" key="8">
    <source>
        <dbReference type="PIRSR" id="PIRSR602401-1"/>
    </source>
</evidence>
<dbReference type="PROSITE" id="PS00086">
    <property type="entry name" value="CYTOCHROME_P450"/>
    <property type="match status" value="1"/>
</dbReference>
<evidence type="ECO:0000313" key="11">
    <source>
        <dbReference type="EMBL" id="KAL3523030.1"/>
    </source>
</evidence>
<dbReference type="PANTHER" id="PTHR47950">
    <property type="entry name" value="CYTOCHROME P450, FAMILY 76, SUBFAMILY C, POLYPEPTIDE 5-RELATED"/>
    <property type="match status" value="1"/>
</dbReference>
<evidence type="ECO:0000256" key="3">
    <source>
        <dbReference type="ARBA" id="ARBA00022617"/>
    </source>
</evidence>
<dbReference type="AlphaFoldDB" id="A0ABD2ZXF7"/>
<dbReference type="PRINTS" id="PR00463">
    <property type="entry name" value="EP450I"/>
</dbReference>
<dbReference type="InterPro" id="IPR017972">
    <property type="entry name" value="Cyt_P450_CS"/>
</dbReference>
<dbReference type="GO" id="GO:0046872">
    <property type="term" value="F:metal ion binding"/>
    <property type="evidence" value="ECO:0007669"/>
    <property type="project" value="UniProtKB-KW"/>
</dbReference>
<dbReference type="GO" id="GO:0004497">
    <property type="term" value="F:monooxygenase activity"/>
    <property type="evidence" value="ECO:0007669"/>
    <property type="project" value="UniProtKB-KW"/>
</dbReference>
<proteinExistence type="inferred from homology"/>
<keyword evidence="3 8" id="KW-0349">Heme</keyword>
<comment type="similarity">
    <text evidence="2 9">Belongs to the cytochrome P450 family.</text>
</comment>
<sequence length="501" mass="57204">MATNSSASSGDLNPFIISLFLLLPILWIILKQYNRNKSLPPGPKAWPIIGNLAQLGANLHRDLAQLAQVYGPVMSLRLGSQLLVVGSTPEAAVEILKTHDRLFSGRHVGHISYAKSPHMNHVSLAWSSDCTQQWKLLRTLCRSEMFSWKMIENQSYLREKKLNELIEFLVSKEGEKIKIAQFVFASIFNFLGNILCSKDLVSFEEVEADSGLRRNMREIVELYASPNISDFYPILSRLDLQGLKKKVDECVKIVHGAWEGILRDKRAKKAFRDSSNNNKDLMDVLLDNEFSDDQINYLFLELFIAGSDTTSSTIEWAMTELIKKPECMKTIRQELEREISGNIIKESDLSRLSYLNACVKETLRLHPPTPLLLPRRASEACQIMNYTIPKGTQVVVNVWTIATNPNIWEEPLTFNPDRFLHTELDFIGNDFELLPFGAGRRMCPGLNLGIRQVHFILASLIHHFEWSLPDNMLLHQLDMNEKFGVTVQKEQPLVIVMKQRK</sequence>
<keyword evidence="7 9" id="KW-0503">Monooxygenase</keyword>
<comment type="cofactor">
    <cofactor evidence="1 8">
        <name>heme</name>
        <dbReference type="ChEBI" id="CHEBI:30413"/>
    </cofactor>
</comment>
<keyword evidence="4 8" id="KW-0479">Metal-binding</keyword>
<evidence type="ECO:0000256" key="4">
    <source>
        <dbReference type="ARBA" id="ARBA00022723"/>
    </source>
</evidence>
<dbReference type="InterPro" id="IPR002401">
    <property type="entry name" value="Cyt_P450_E_grp-I"/>
</dbReference>
<name>A0ABD2ZXF7_9GENT</name>
<organism evidence="11 12">
    <name type="scientific">Cinchona calisaya</name>
    <dbReference type="NCBI Taxonomy" id="153742"/>
    <lineage>
        <taxon>Eukaryota</taxon>
        <taxon>Viridiplantae</taxon>
        <taxon>Streptophyta</taxon>
        <taxon>Embryophyta</taxon>
        <taxon>Tracheophyta</taxon>
        <taxon>Spermatophyta</taxon>
        <taxon>Magnoliopsida</taxon>
        <taxon>eudicotyledons</taxon>
        <taxon>Gunneridae</taxon>
        <taxon>Pentapetalae</taxon>
        <taxon>asterids</taxon>
        <taxon>lamiids</taxon>
        <taxon>Gentianales</taxon>
        <taxon>Rubiaceae</taxon>
        <taxon>Cinchonoideae</taxon>
        <taxon>Cinchoneae</taxon>
        <taxon>Cinchona</taxon>
    </lineage>
</organism>
<dbReference type="PRINTS" id="PR00385">
    <property type="entry name" value="P450"/>
</dbReference>
<dbReference type="SUPFAM" id="SSF48264">
    <property type="entry name" value="Cytochrome P450"/>
    <property type="match status" value="1"/>
</dbReference>
<evidence type="ECO:0000256" key="10">
    <source>
        <dbReference type="SAM" id="Phobius"/>
    </source>
</evidence>
<evidence type="ECO:0000256" key="2">
    <source>
        <dbReference type="ARBA" id="ARBA00010617"/>
    </source>
</evidence>
<feature type="binding site" description="axial binding residue" evidence="8">
    <location>
        <position position="443"/>
    </location>
    <ligand>
        <name>heme</name>
        <dbReference type="ChEBI" id="CHEBI:30413"/>
    </ligand>
    <ligandPart>
        <name>Fe</name>
        <dbReference type="ChEBI" id="CHEBI:18248"/>
    </ligandPart>
</feature>
<dbReference type="GO" id="GO:0016705">
    <property type="term" value="F:oxidoreductase activity, acting on paired donors, with incorporation or reduction of molecular oxygen"/>
    <property type="evidence" value="ECO:0007669"/>
    <property type="project" value="UniProtKB-ARBA"/>
</dbReference>
<keyword evidence="5 9" id="KW-0560">Oxidoreductase</keyword>
<evidence type="ECO:0000256" key="7">
    <source>
        <dbReference type="ARBA" id="ARBA00023033"/>
    </source>
</evidence>
<dbReference type="CDD" id="cd11073">
    <property type="entry name" value="CYP76-like"/>
    <property type="match status" value="1"/>
</dbReference>
<keyword evidence="6 8" id="KW-0408">Iron</keyword>
<feature type="transmembrane region" description="Helical" evidence="10">
    <location>
        <begin position="12"/>
        <end position="30"/>
    </location>
</feature>
<protein>
    <recommendedName>
        <fullName evidence="13">Cytochrome P450</fullName>
    </recommendedName>
</protein>
<gene>
    <name evidence="11" type="ORF">ACH5RR_015864</name>
</gene>
<keyword evidence="12" id="KW-1185">Reference proteome</keyword>
<comment type="caution">
    <text evidence="11">The sequence shown here is derived from an EMBL/GenBank/DDBJ whole genome shotgun (WGS) entry which is preliminary data.</text>
</comment>
<evidence type="ECO:0000256" key="5">
    <source>
        <dbReference type="ARBA" id="ARBA00023002"/>
    </source>
</evidence>
<dbReference type="FunFam" id="1.10.630.10:FF:000126">
    <property type="entry name" value="Predicted protein"/>
    <property type="match status" value="1"/>
</dbReference>
<keyword evidence="10" id="KW-0472">Membrane</keyword>
<evidence type="ECO:0008006" key="13">
    <source>
        <dbReference type="Google" id="ProtNLM"/>
    </source>
</evidence>
<dbReference type="EMBL" id="JBJUIK010000007">
    <property type="protein sequence ID" value="KAL3523030.1"/>
    <property type="molecule type" value="Genomic_DNA"/>
</dbReference>
<keyword evidence="10" id="KW-0812">Transmembrane</keyword>
<dbReference type="Gene3D" id="1.10.630.10">
    <property type="entry name" value="Cytochrome P450"/>
    <property type="match status" value="1"/>
</dbReference>
<dbReference type="Pfam" id="PF00067">
    <property type="entry name" value="p450"/>
    <property type="match status" value="1"/>
</dbReference>